<dbReference type="Pfam" id="PF13516">
    <property type="entry name" value="LRR_6"/>
    <property type="match status" value="1"/>
</dbReference>
<feature type="compositionally biased region" description="Basic and acidic residues" evidence="2">
    <location>
        <begin position="511"/>
        <end position="525"/>
    </location>
</feature>
<sequence length="654" mass="72723">MIHSVKLRRDSAADFASHYEYLCALQDSVPLPAVRASLREGVLDFNADRLRGVDWAPLLSTLKINKDLPLICIKSFFQPWLGETGCDRNKVYRSRVPAIRNKDVTFQLCKALKCCVSASGALRNLELNGLVLRERDLTMLTKVSLHCATLVHLCLANCPIGDGGLEIICQGIKNSITLKTVNFTGCNLTWQGADHMAKILKYQTIRRHEETWAESLRYRRPDLDCMAGLRRITLNCNTLIGDLGASAFAESLSEDLWLRDHSVMKAVIKKVLQNGRSAKSEYQWITSPSVKEPSKAARQKKRTIILGSGRKGKATIRIGLATKKPVSNGRKHSAGKECYGPEPLPPGVSGFLPWRTAERAKSPSEFPVTVTVESPSSSEIEEVEDSSESVQEEPEKISLKQEALQEKLEECLKQLKEERVIRLKLEHENAQLRNIKFSLSEALHAHSLTSMILDDEGVLGSTENSFQKFHAFLDLLKDAGLGQLATMAGIDQSDFHLLGRPQMNSTVSSPPKEEKKALEEEKSESKQSALGQMQNIQVSICMQSAYNEGTLMKIHFQKITGDARIPLSLDSFQVPVCTQEALETSKDNLGFTVTEQRQESFEDFIARTCPPSVDVISGTGSQRKEEELSRNSRSSSEKMTKAAYGVLKYLTGSH</sequence>
<accession>A0A8C0HVG0</accession>
<reference evidence="3" key="1">
    <citation type="submission" date="2023-09" db="UniProtKB">
        <authorList>
            <consortium name="Ensembl"/>
        </authorList>
    </citation>
    <scope>IDENTIFICATION</scope>
</reference>
<dbReference type="PRINTS" id="PR02062">
    <property type="entry name" value="CENTROSOME78"/>
</dbReference>
<evidence type="ECO:0000313" key="3">
    <source>
        <dbReference type="Ensembl" id="ENSBMSP00010005598.1"/>
    </source>
</evidence>
<dbReference type="InterPro" id="IPR001611">
    <property type="entry name" value="Leu-rich_rpt"/>
</dbReference>
<feature type="region of interest" description="Disordered" evidence="2">
    <location>
        <begin position="501"/>
        <end position="530"/>
    </location>
</feature>
<dbReference type="PANTHER" id="PTHR24110:SF3">
    <property type="entry name" value="CENTROSOMAL PROTEIN OF 78 KDA"/>
    <property type="match status" value="1"/>
</dbReference>
<dbReference type="InterPro" id="IPR026212">
    <property type="entry name" value="Cep78"/>
</dbReference>
<dbReference type="GO" id="GO:0005813">
    <property type="term" value="C:centrosome"/>
    <property type="evidence" value="ECO:0007669"/>
    <property type="project" value="TreeGrafter"/>
</dbReference>
<dbReference type="GO" id="GO:0036064">
    <property type="term" value="C:ciliary basal body"/>
    <property type="evidence" value="ECO:0007669"/>
    <property type="project" value="TreeGrafter"/>
</dbReference>
<feature type="region of interest" description="Disordered" evidence="2">
    <location>
        <begin position="615"/>
        <end position="639"/>
    </location>
</feature>
<dbReference type="GeneTree" id="ENSGT00390000013287"/>
<feature type="coiled-coil region" evidence="1">
    <location>
        <begin position="398"/>
        <end position="433"/>
    </location>
</feature>
<dbReference type="SMART" id="SM00368">
    <property type="entry name" value="LRR_RI"/>
    <property type="match status" value="2"/>
</dbReference>
<feature type="compositionally biased region" description="Basic and acidic residues" evidence="2">
    <location>
        <begin position="622"/>
        <end position="639"/>
    </location>
</feature>
<evidence type="ECO:0008006" key="4">
    <source>
        <dbReference type="Google" id="ProtNLM"/>
    </source>
</evidence>
<dbReference type="PANTHER" id="PTHR24110">
    <property type="entry name" value="CENTROSOMAL PROTEIN OF 78 KDA"/>
    <property type="match status" value="1"/>
</dbReference>
<name>A0A8C0HVG0_BALMU</name>
<evidence type="ECO:0000256" key="1">
    <source>
        <dbReference type="SAM" id="Coils"/>
    </source>
</evidence>
<dbReference type="Gene3D" id="3.80.10.10">
    <property type="entry name" value="Ribonuclease Inhibitor"/>
    <property type="match status" value="1"/>
</dbReference>
<dbReference type="GO" id="GO:0044782">
    <property type="term" value="P:cilium organization"/>
    <property type="evidence" value="ECO:0007669"/>
    <property type="project" value="TreeGrafter"/>
</dbReference>
<dbReference type="AlphaFoldDB" id="A0A8C0HVG0"/>
<evidence type="ECO:0000256" key="2">
    <source>
        <dbReference type="SAM" id="MobiDB-lite"/>
    </source>
</evidence>
<proteinExistence type="predicted"/>
<dbReference type="Ensembl" id="ENSBMST00010006185.1">
    <property type="protein sequence ID" value="ENSBMSP00010005598.1"/>
    <property type="gene ID" value="ENSBMSG00010004135.1"/>
</dbReference>
<organism evidence="3">
    <name type="scientific">Balaenoptera musculus</name>
    <name type="common">Blue whale</name>
    <dbReference type="NCBI Taxonomy" id="9771"/>
    <lineage>
        <taxon>Eukaryota</taxon>
        <taxon>Metazoa</taxon>
        <taxon>Chordata</taxon>
        <taxon>Craniata</taxon>
        <taxon>Vertebrata</taxon>
        <taxon>Euteleostomi</taxon>
        <taxon>Mammalia</taxon>
        <taxon>Eutheria</taxon>
        <taxon>Laurasiatheria</taxon>
        <taxon>Artiodactyla</taxon>
        <taxon>Whippomorpha</taxon>
        <taxon>Cetacea</taxon>
        <taxon>Mysticeti</taxon>
        <taxon>Balaenopteridae</taxon>
        <taxon>Balaenoptera</taxon>
    </lineage>
</organism>
<dbReference type="SUPFAM" id="SSF52047">
    <property type="entry name" value="RNI-like"/>
    <property type="match status" value="1"/>
</dbReference>
<dbReference type="FunFam" id="3.80.10.10:FF:000070">
    <property type="entry name" value="Centrosomal protein of 78 kDa"/>
    <property type="match status" value="1"/>
</dbReference>
<dbReference type="InterPro" id="IPR032675">
    <property type="entry name" value="LRR_dom_sf"/>
</dbReference>
<keyword evidence="1" id="KW-0175">Coiled coil</keyword>
<protein>
    <recommendedName>
        <fullName evidence="4">Centrosomal protein 78</fullName>
    </recommendedName>
</protein>